<dbReference type="PANTHER" id="PTHR46383">
    <property type="entry name" value="ASPARTATE AMINOTRANSFERASE"/>
    <property type="match status" value="1"/>
</dbReference>
<evidence type="ECO:0000256" key="3">
    <source>
        <dbReference type="ARBA" id="ARBA00022576"/>
    </source>
</evidence>
<dbReference type="InterPro" id="IPR015422">
    <property type="entry name" value="PyrdxlP-dep_Trfase_small"/>
</dbReference>
<evidence type="ECO:0000256" key="4">
    <source>
        <dbReference type="ARBA" id="ARBA00022679"/>
    </source>
</evidence>
<evidence type="ECO:0000256" key="1">
    <source>
        <dbReference type="ARBA" id="ARBA00001933"/>
    </source>
</evidence>
<keyword evidence="10" id="KW-1185">Reference proteome</keyword>
<comment type="similarity">
    <text evidence="2 6">Belongs to the class-I pyridoxal-phosphate-dependent aminotransferase family.</text>
</comment>
<sequence>MRHATVMDAVSQASSIKLNNRVYDMRANGVDIIRLSLGEAFFSLPVPSFDEFPADEIHHYSHSRGLPLLRDKLAHYYQGFSGTTVDPQREILVTAGSKMAVFMTLTAVLDPGDEVIIPEPLWVSYPAQVQLAGGTPVPVPWYVSAADLGAYVTPRTRAVVLNNPQNPSGRRLGAGELRTLHELADRHGLVVIADEAYHEFVPAGKRFVSAFEHDPEKRHTVVCNSMSKNYGISGWRIGYLIGQAGILTQIIKLQQHLVTCAPSILSYYLARHFESVLDITRPQIQRVVETRNRLAHLLARRGVSCLPGDSTFYLFASLGDSRLSSEEFAERLLAQHHVAVVPGTGYGASCGRYVRVSVGTESDERLLRGVSAMAALVEETARGPRRRGVSPTAVVPFTPRDAVGEA</sequence>
<dbReference type="EC" id="2.6.1.-" evidence="6"/>
<name>A0A7H8N8U4_9ACTN</name>
<dbReference type="Gene3D" id="3.90.1150.10">
    <property type="entry name" value="Aspartate Aminotransferase, domain 1"/>
    <property type="match status" value="1"/>
</dbReference>
<keyword evidence="3 6" id="KW-0032">Aminotransferase</keyword>
<proteinExistence type="inferred from homology"/>
<dbReference type="PANTHER" id="PTHR46383:SF2">
    <property type="entry name" value="AMINOTRANSFERASE"/>
    <property type="match status" value="1"/>
</dbReference>
<dbReference type="RefSeq" id="WP_176162566.1">
    <property type="nucleotide sequence ID" value="NZ_CP054929.1"/>
</dbReference>
<dbReference type="InterPro" id="IPR004839">
    <property type="entry name" value="Aminotransferase_I/II_large"/>
</dbReference>
<accession>A0A7H8N8U4</accession>
<evidence type="ECO:0000256" key="5">
    <source>
        <dbReference type="ARBA" id="ARBA00022898"/>
    </source>
</evidence>
<organism evidence="9 10">
    <name type="scientific">Streptomyces buecherae</name>
    <dbReference type="NCBI Taxonomy" id="2763006"/>
    <lineage>
        <taxon>Bacteria</taxon>
        <taxon>Bacillati</taxon>
        <taxon>Actinomycetota</taxon>
        <taxon>Actinomycetes</taxon>
        <taxon>Kitasatosporales</taxon>
        <taxon>Streptomycetaceae</taxon>
        <taxon>Streptomyces</taxon>
    </lineage>
</organism>
<evidence type="ECO:0000256" key="2">
    <source>
        <dbReference type="ARBA" id="ARBA00007441"/>
    </source>
</evidence>
<dbReference type="GO" id="GO:0006520">
    <property type="term" value="P:amino acid metabolic process"/>
    <property type="evidence" value="ECO:0007669"/>
    <property type="project" value="InterPro"/>
</dbReference>
<evidence type="ECO:0000313" key="9">
    <source>
        <dbReference type="EMBL" id="QKW50833.1"/>
    </source>
</evidence>
<evidence type="ECO:0000313" key="10">
    <source>
        <dbReference type="Proteomes" id="UP000509303"/>
    </source>
</evidence>
<comment type="cofactor">
    <cofactor evidence="1 6">
        <name>pyridoxal 5'-phosphate</name>
        <dbReference type="ChEBI" id="CHEBI:597326"/>
    </cofactor>
</comment>
<dbReference type="InterPro" id="IPR015421">
    <property type="entry name" value="PyrdxlP-dep_Trfase_major"/>
</dbReference>
<dbReference type="InterPro" id="IPR050596">
    <property type="entry name" value="AspAT/PAT-like"/>
</dbReference>
<evidence type="ECO:0000256" key="7">
    <source>
        <dbReference type="SAM" id="MobiDB-lite"/>
    </source>
</evidence>
<keyword evidence="4 6" id="KW-0808">Transferase</keyword>
<dbReference type="Proteomes" id="UP000509303">
    <property type="component" value="Chromosome"/>
</dbReference>
<dbReference type="GO" id="GO:0008483">
    <property type="term" value="F:transaminase activity"/>
    <property type="evidence" value="ECO:0007669"/>
    <property type="project" value="UniProtKB-KW"/>
</dbReference>
<feature type="domain" description="Aminotransferase class I/classII large" evidence="8">
    <location>
        <begin position="56"/>
        <end position="362"/>
    </location>
</feature>
<keyword evidence="5" id="KW-0663">Pyridoxal phosphate</keyword>
<dbReference type="Gene3D" id="3.40.640.10">
    <property type="entry name" value="Type I PLP-dependent aspartate aminotransferase-like (Major domain)"/>
    <property type="match status" value="1"/>
</dbReference>
<dbReference type="AlphaFoldDB" id="A0A7H8N8U4"/>
<dbReference type="PROSITE" id="PS00105">
    <property type="entry name" value="AA_TRANSFER_CLASS_1"/>
    <property type="match status" value="1"/>
</dbReference>
<dbReference type="Pfam" id="PF00155">
    <property type="entry name" value="Aminotran_1_2"/>
    <property type="match status" value="1"/>
</dbReference>
<dbReference type="InterPro" id="IPR004838">
    <property type="entry name" value="NHTrfase_class1_PyrdxlP-BS"/>
</dbReference>
<dbReference type="EMBL" id="CP054929">
    <property type="protein sequence ID" value="QKW50833.1"/>
    <property type="molecule type" value="Genomic_DNA"/>
</dbReference>
<dbReference type="CDD" id="cd00609">
    <property type="entry name" value="AAT_like"/>
    <property type="match status" value="1"/>
</dbReference>
<dbReference type="GO" id="GO:0030170">
    <property type="term" value="F:pyridoxal phosphate binding"/>
    <property type="evidence" value="ECO:0007669"/>
    <property type="project" value="InterPro"/>
</dbReference>
<dbReference type="SUPFAM" id="SSF53383">
    <property type="entry name" value="PLP-dependent transferases"/>
    <property type="match status" value="1"/>
</dbReference>
<evidence type="ECO:0000256" key="6">
    <source>
        <dbReference type="RuleBase" id="RU000481"/>
    </source>
</evidence>
<protein>
    <recommendedName>
        <fullName evidence="6">Aminotransferase</fullName>
        <ecNumber evidence="6">2.6.1.-</ecNumber>
    </recommendedName>
</protein>
<evidence type="ECO:0000259" key="8">
    <source>
        <dbReference type="Pfam" id="PF00155"/>
    </source>
</evidence>
<feature type="region of interest" description="Disordered" evidence="7">
    <location>
        <begin position="385"/>
        <end position="406"/>
    </location>
</feature>
<gene>
    <name evidence="9" type="ORF">HUT08_16275</name>
</gene>
<dbReference type="InterPro" id="IPR015424">
    <property type="entry name" value="PyrdxlP-dep_Trfase"/>
</dbReference>
<reference evidence="9 10" key="1">
    <citation type="submission" date="2020-06" db="EMBL/GenBank/DDBJ databases">
        <title>Genome mining for natural products.</title>
        <authorList>
            <person name="Zhang B."/>
            <person name="Shi J."/>
            <person name="Ge H."/>
        </authorList>
    </citation>
    <scope>NUCLEOTIDE SEQUENCE [LARGE SCALE GENOMIC DNA]</scope>
    <source>
        <strain evidence="9 10">NA00687</strain>
    </source>
</reference>